<accession>A0A9N9CCK1</accession>
<dbReference type="GO" id="GO:0005634">
    <property type="term" value="C:nucleus"/>
    <property type="evidence" value="ECO:0007669"/>
    <property type="project" value="TreeGrafter"/>
</dbReference>
<reference evidence="2" key="1">
    <citation type="submission" date="2021-06" db="EMBL/GenBank/DDBJ databases">
        <authorList>
            <person name="Kallberg Y."/>
            <person name="Tangrot J."/>
            <person name="Rosling A."/>
        </authorList>
    </citation>
    <scope>NUCLEOTIDE SEQUENCE</scope>
    <source>
        <strain evidence="2">IN212</strain>
    </source>
</reference>
<feature type="region of interest" description="Disordered" evidence="1">
    <location>
        <begin position="252"/>
        <end position="315"/>
    </location>
</feature>
<protein>
    <submittedName>
        <fullName evidence="2">29_t:CDS:1</fullName>
    </submittedName>
</protein>
<dbReference type="PANTHER" id="PTHR34105">
    <property type="entry name" value="PROLINE-, GLUTAMIC ACID- AND LEUCINE-RICH PROTEIN 1"/>
    <property type="match status" value="1"/>
</dbReference>
<gene>
    <name evidence="2" type="ORF">RFULGI_LOCUS6453</name>
</gene>
<dbReference type="Proteomes" id="UP000789396">
    <property type="component" value="Unassembled WGS sequence"/>
</dbReference>
<comment type="caution">
    <text evidence="2">The sequence shown here is derived from an EMBL/GenBank/DDBJ whole genome shotgun (WGS) entry which is preliminary data.</text>
</comment>
<dbReference type="GO" id="GO:0006364">
    <property type="term" value="P:rRNA processing"/>
    <property type="evidence" value="ECO:0007669"/>
    <property type="project" value="TreeGrafter"/>
</dbReference>
<sequence length="315" mass="34129">KGSKNKKRQVTNSDELINSGIQESNSVNIDVQISALEVLKTLFTVGGSSIPCNSRITIDNIIMSRILAPISQFTNSSSITRNESDIQLKLYECLLASIVAPSVFQSTILPHALQTNDSMSIVAPIKTASPIVSPIQTTSPIVSPIKTASPIVSPIQTASPIVAPIQTTSPIVLPIQTASPIVAPIQTTSPIVAPIQTASSIMIPTKTEPSNNSLTSVASYDKNLLPPKNIITLSEKNDNVIVTETNYSIYLSDKNDNSNMKRARSDDISDLDVEDQTRMHKLFREDYNDSDDDEDEEMPEIVPDSPDSDYESSDG</sequence>
<keyword evidence="3" id="KW-1185">Reference proteome</keyword>
<dbReference type="OrthoDB" id="20900at2759"/>
<evidence type="ECO:0000256" key="1">
    <source>
        <dbReference type="SAM" id="MobiDB-lite"/>
    </source>
</evidence>
<name>A0A9N9CCK1_9GLOM</name>
<feature type="compositionally biased region" description="Acidic residues" evidence="1">
    <location>
        <begin position="288"/>
        <end position="299"/>
    </location>
</feature>
<proteinExistence type="predicted"/>
<organism evidence="2 3">
    <name type="scientific">Racocetra fulgida</name>
    <dbReference type="NCBI Taxonomy" id="60492"/>
    <lineage>
        <taxon>Eukaryota</taxon>
        <taxon>Fungi</taxon>
        <taxon>Fungi incertae sedis</taxon>
        <taxon>Mucoromycota</taxon>
        <taxon>Glomeromycotina</taxon>
        <taxon>Glomeromycetes</taxon>
        <taxon>Diversisporales</taxon>
        <taxon>Gigasporaceae</taxon>
        <taxon>Racocetra</taxon>
    </lineage>
</organism>
<dbReference type="PANTHER" id="PTHR34105:SF1">
    <property type="entry name" value="PROLINE-, GLUTAMIC ACID- AND LEUCINE-RICH PROTEIN 1"/>
    <property type="match status" value="1"/>
</dbReference>
<feature type="compositionally biased region" description="Acidic residues" evidence="1">
    <location>
        <begin position="306"/>
        <end position="315"/>
    </location>
</feature>
<evidence type="ECO:0000313" key="3">
    <source>
        <dbReference type="Proteomes" id="UP000789396"/>
    </source>
</evidence>
<dbReference type="EMBL" id="CAJVPZ010008339">
    <property type="protein sequence ID" value="CAG8596958.1"/>
    <property type="molecule type" value="Genomic_DNA"/>
</dbReference>
<feature type="compositionally biased region" description="Basic and acidic residues" evidence="1">
    <location>
        <begin position="275"/>
        <end position="287"/>
    </location>
</feature>
<feature type="non-terminal residue" evidence="2">
    <location>
        <position position="1"/>
    </location>
</feature>
<evidence type="ECO:0000313" key="2">
    <source>
        <dbReference type="EMBL" id="CAG8596958.1"/>
    </source>
</evidence>
<dbReference type="AlphaFoldDB" id="A0A9N9CCK1"/>